<dbReference type="KEGG" id="psco:LY89DRAFT_58473"/>
<reference evidence="2 3" key="1">
    <citation type="submission" date="2015-10" db="EMBL/GenBank/DDBJ databases">
        <title>Full genome of DAOMC 229536 Phialocephala scopiformis, a fungal endophyte of spruce producing the potent anti-insectan compound rugulosin.</title>
        <authorList>
            <consortium name="DOE Joint Genome Institute"/>
            <person name="Walker A.K."/>
            <person name="Frasz S.L."/>
            <person name="Seifert K.A."/>
            <person name="Miller J.D."/>
            <person name="Mondo S.J."/>
            <person name="Labutti K."/>
            <person name="Lipzen A."/>
            <person name="Dockter R."/>
            <person name="Kennedy M."/>
            <person name="Grigoriev I.V."/>
            <person name="Spatafora J.W."/>
        </authorList>
    </citation>
    <scope>NUCLEOTIDE SEQUENCE [LARGE SCALE GENOMIC DNA]</scope>
    <source>
        <strain evidence="2 3">CBS 120377</strain>
    </source>
</reference>
<dbReference type="GeneID" id="28819009"/>
<keyword evidence="1" id="KW-1133">Transmembrane helix</keyword>
<gene>
    <name evidence="2" type="ORF">LY89DRAFT_58473</name>
</gene>
<proteinExistence type="predicted"/>
<sequence length="60" mass="6313">MRPPPSLSVLCSKNIQVRAISSGGSITSCVVLIVVIIESCYRTISCSRACSVECSTCCSI</sequence>
<evidence type="ECO:0000313" key="3">
    <source>
        <dbReference type="Proteomes" id="UP000070700"/>
    </source>
</evidence>
<dbReference type="InParanoid" id="A0A194XBT7"/>
<dbReference type="EMBL" id="KQ947414">
    <property type="protein sequence ID" value="KUJ17628.1"/>
    <property type="molecule type" value="Genomic_DNA"/>
</dbReference>
<organism evidence="2 3">
    <name type="scientific">Mollisia scopiformis</name>
    <name type="common">Conifer needle endophyte fungus</name>
    <name type="synonym">Phialocephala scopiformis</name>
    <dbReference type="NCBI Taxonomy" id="149040"/>
    <lineage>
        <taxon>Eukaryota</taxon>
        <taxon>Fungi</taxon>
        <taxon>Dikarya</taxon>
        <taxon>Ascomycota</taxon>
        <taxon>Pezizomycotina</taxon>
        <taxon>Leotiomycetes</taxon>
        <taxon>Helotiales</taxon>
        <taxon>Mollisiaceae</taxon>
        <taxon>Mollisia</taxon>
    </lineage>
</organism>
<keyword evidence="1" id="KW-0812">Transmembrane</keyword>
<keyword evidence="1" id="KW-0472">Membrane</keyword>
<feature type="transmembrane region" description="Helical" evidence="1">
    <location>
        <begin position="20"/>
        <end position="41"/>
    </location>
</feature>
<dbReference type="PROSITE" id="PS51257">
    <property type="entry name" value="PROKAR_LIPOPROTEIN"/>
    <property type="match status" value="1"/>
</dbReference>
<dbReference type="Proteomes" id="UP000070700">
    <property type="component" value="Unassembled WGS sequence"/>
</dbReference>
<keyword evidence="3" id="KW-1185">Reference proteome</keyword>
<name>A0A194XBT7_MOLSC</name>
<dbReference type="AlphaFoldDB" id="A0A194XBT7"/>
<dbReference type="RefSeq" id="XP_018071983.1">
    <property type="nucleotide sequence ID" value="XM_018209283.1"/>
</dbReference>
<evidence type="ECO:0000313" key="2">
    <source>
        <dbReference type="EMBL" id="KUJ17628.1"/>
    </source>
</evidence>
<evidence type="ECO:0000256" key="1">
    <source>
        <dbReference type="SAM" id="Phobius"/>
    </source>
</evidence>
<protein>
    <submittedName>
        <fullName evidence="2">Uncharacterized protein</fullName>
    </submittedName>
</protein>
<accession>A0A194XBT7</accession>